<reference evidence="1 2" key="1">
    <citation type="journal article" date="2012" name="J. Bacteriol.">
        <title>Genome sequence of an alkane-degrading bacterium, Alcanivorax pacificus type strain W11-5, isolated from deep sea sediment.</title>
        <authorList>
            <person name="Lai Q."/>
            <person name="Shao Z."/>
        </authorList>
    </citation>
    <scope>NUCLEOTIDE SEQUENCE [LARGE SCALE GENOMIC DNA]</scope>
    <source>
        <strain evidence="1 2">W11-5</strain>
    </source>
</reference>
<dbReference type="AlphaFoldDB" id="A0A0B4XKE1"/>
<evidence type="ECO:0000313" key="2">
    <source>
        <dbReference type="Proteomes" id="UP000006764"/>
    </source>
</evidence>
<organism evidence="1 2">
    <name type="scientific">Isoalcanivorax pacificus W11-5</name>
    <dbReference type="NCBI Taxonomy" id="391936"/>
    <lineage>
        <taxon>Bacteria</taxon>
        <taxon>Pseudomonadati</taxon>
        <taxon>Pseudomonadota</taxon>
        <taxon>Gammaproteobacteria</taxon>
        <taxon>Oceanospirillales</taxon>
        <taxon>Alcanivoracaceae</taxon>
        <taxon>Isoalcanivorax</taxon>
    </lineage>
</organism>
<keyword evidence="2" id="KW-1185">Reference proteome</keyword>
<evidence type="ECO:0000313" key="1">
    <source>
        <dbReference type="EMBL" id="AJD48749.1"/>
    </source>
</evidence>
<dbReference type="Pfam" id="PF14539">
    <property type="entry name" value="DUF4442"/>
    <property type="match status" value="1"/>
</dbReference>
<dbReference type="InterPro" id="IPR029069">
    <property type="entry name" value="HotDog_dom_sf"/>
</dbReference>
<protein>
    <submittedName>
        <fullName evidence="1">Thioesterase (4HBT) superfamily enzyme</fullName>
    </submittedName>
</protein>
<gene>
    <name evidence="1" type="ORF">S7S_11685</name>
</gene>
<dbReference type="HOGENOM" id="CLU_102543_2_1_6"/>
<dbReference type="OrthoDB" id="793353at2"/>
<dbReference type="Gene3D" id="3.10.129.10">
    <property type="entry name" value="Hotdog Thioesterase"/>
    <property type="match status" value="1"/>
</dbReference>
<dbReference type="InterPro" id="IPR027961">
    <property type="entry name" value="DUF4442"/>
</dbReference>
<dbReference type="SUPFAM" id="SSF54637">
    <property type="entry name" value="Thioesterase/thiol ester dehydrase-isomerase"/>
    <property type="match status" value="1"/>
</dbReference>
<sequence>MSERPNKVLATYQKMESLPGGKTLFAMAICRKAPYFGTVRPRIVTLKRNYCEAVIKKRRAVENHIGTVHVIAICNGLEFAMGVVAEASIPSHLRWIPKGMDVKYTAKAETDIRVIAEVAEDAWDNGPDLPVRVRGVRDDGTVVVEGTIHLWVTEKPQR</sequence>
<proteinExistence type="predicted"/>
<dbReference type="EMBL" id="CP004387">
    <property type="protein sequence ID" value="AJD48749.1"/>
    <property type="molecule type" value="Genomic_DNA"/>
</dbReference>
<accession>A0A0B4XKE1</accession>
<dbReference type="KEGG" id="apac:S7S_11685"/>
<dbReference type="RefSeq" id="WP_008736928.1">
    <property type="nucleotide sequence ID" value="NZ_CP004387.1"/>
</dbReference>
<dbReference type="STRING" id="391936.S7S_11685"/>
<dbReference type="Proteomes" id="UP000006764">
    <property type="component" value="Chromosome"/>
</dbReference>
<name>A0A0B4XKE1_9GAMM</name>